<feature type="non-terminal residue" evidence="1">
    <location>
        <position position="1"/>
    </location>
</feature>
<comment type="caution">
    <text evidence="1">The sequence shown here is derived from an EMBL/GenBank/DDBJ whole genome shotgun (WGS) entry which is preliminary data.</text>
</comment>
<gene>
    <name evidence="1" type="ORF">Goari_007742</name>
</gene>
<dbReference type="AlphaFoldDB" id="A0A7J8XRZ6"/>
<accession>A0A7J8XRZ6</accession>
<reference evidence="1 2" key="1">
    <citation type="journal article" date="2019" name="Genome Biol. Evol.">
        <title>Insights into the evolution of the New World diploid cottons (Gossypium, subgenus Houzingenia) based on genome sequencing.</title>
        <authorList>
            <person name="Grover C.E."/>
            <person name="Arick M.A. 2nd"/>
            <person name="Thrash A."/>
            <person name="Conover J.L."/>
            <person name="Sanders W.S."/>
            <person name="Peterson D.G."/>
            <person name="Frelichowski J.E."/>
            <person name="Scheffler J.A."/>
            <person name="Scheffler B.E."/>
            <person name="Wendel J.F."/>
        </authorList>
    </citation>
    <scope>NUCLEOTIDE SEQUENCE [LARGE SCALE GENOMIC DNA]</scope>
    <source>
        <strain evidence="1">185</strain>
        <tissue evidence="1">Leaf</tissue>
    </source>
</reference>
<evidence type="ECO:0000313" key="1">
    <source>
        <dbReference type="EMBL" id="MBA0690045.1"/>
    </source>
</evidence>
<dbReference type="EMBL" id="JABFAA010000008">
    <property type="protein sequence ID" value="MBA0690045.1"/>
    <property type="molecule type" value="Genomic_DNA"/>
</dbReference>
<evidence type="ECO:0000313" key="2">
    <source>
        <dbReference type="Proteomes" id="UP000593577"/>
    </source>
</evidence>
<name>A0A7J8XRZ6_GOSAI</name>
<protein>
    <submittedName>
        <fullName evidence="1">Uncharacterized protein</fullName>
    </submittedName>
</protein>
<dbReference type="Proteomes" id="UP000593577">
    <property type="component" value="Unassembled WGS sequence"/>
</dbReference>
<keyword evidence="2" id="KW-1185">Reference proteome</keyword>
<sequence>EDDLEIFRSIRNRLALSEDVYDPLSLKPLCTLPPNSSDEDAEDDFETLRIIQKRFLAYSTDCKSLSSLKLRFYSVAS</sequence>
<proteinExistence type="predicted"/>
<organism evidence="1 2">
    <name type="scientific">Gossypium aridum</name>
    <name type="common">American cotton</name>
    <name type="synonym">Erioxylum aridum</name>
    <dbReference type="NCBI Taxonomy" id="34290"/>
    <lineage>
        <taxon>Eukaryota</taxon>
        <taxon>Viridiplantae</taxon>
        <taxon>Streptophyta</taxon>
        <taxon>Embryophyta</taxon>
        <taxon>Tracheophyta</taxon>
        <taxon>Spermatophyta</taxon>
        <taxon>Magnoliopsida</taxon>
        <taxon>eudicotyledons</taxon>
        <taxon>Gunneridae</taxon>
        <taxon>Pentapetalae</taxon>
        <taxon>rosids</taxon>
        <taxon>malvids</taxon>
        <taxon>Malvales</taxon>
        <taxon>Malvaceae</taxon>
        <taxon>Malvoideae</taxon>
        <taxon>Gossypium</taxon>
    </lineage>
</organism>